<accession>A0A939DL98</accession>
<feature type="domain" description="N-acetyltransferase" evidence="1">
    <location>
        <begin position="19"/>
        <end position="168"/>
    </location>
</feature>
<comment type="caution">
    <text evidence="2">The sequence shown here is derived from an EMBL/GenBank/DDBJ whole genome shotgun (WGS) entry which is preliminary data.</text>
</comment>
<dbReference type="SUPFAM" id="SSF55729">
    <property type="entry name" value="Acyl-CoA N-acyltransferases (Nat)"/>
    <property type="match status" value="1"/>
</dbReference>
<dbReference type="PANTHER" id="PTHR39173">
    <property type="entry name" value="ACETYLTRANSFERASE"/>
    <property type="match status" value="1"/>
</dbReference>
<dbReference type="CDD" id="cd04301">
    <property type="entry name" value="NAT_SF"/>
    <property type="match status" value="1"/>
</dbReference>
<proteinExistence type="predicted"/>
<dbReference type="InterPro" id="IPR016181">
    <property type="entry name" value="Acyl_CoA_acyltransferase"/>
</dbReference>
<evidence type="ECO:0000259" key="1">
    <source>
        <dbReference type="PROSITE" id="PS51186"/>
    </source>
</evidence>
<dbReference type="PROSITE" id="PS51186">
    <property type="entry name" value="GNAT"/>
    <property type="match status" value="1"/>
</dbReference>
<dbReference type="PANTHER" id="PTHR39173:SF1">
    <property type="entry name" value="ACETYLTRANSFERASE"/>
    <property type="match status" value="1"/>
</dbReference>
<evidence type="ECO:0000313" key="3">
    <source>
        <dbReference type="Proteomes" id="UP000664654"/>
    </source>
</evidence>
<gene>
    <name evidence="2" type="ORF">J0A66_05270</name>
</gene>
<protein>
    <submittedName>
        <fullName evidence="2">GNAT family N-acetyltransferase</fullName>
    </submittedName>
</protein>
<dbReference type="Pfam" id="PF00583">
    <property type="entry name" value="Acetyltransf_1"/>
    <property type="match status" value="1"/>
</dbReference>
<reference evidence="2" key="1">
    <citation type="submission" date="2021-03" db="EMBL/GenBank/DDBJ databases">
        <title>novel species isolated from a fishpond in China.</title>
        <authorList>
            <person name="Lu H."/>
            <person name="Cai Z."/>
        </authorList>
    </citation>
    <scope>NUCLEOTIDE SEQUENCE</scope>
    <source>
        <strain evidence="2">JCM 30855</strain>
    </source>
</reference>
<dbReference type="Proteomes" id="UP000664654">
    <property type="component" value="Unassembled WGS sequence"/>
</dbReference>
<dbReference type="Gene3D" id="3.40.630.30">
    <property type="match status" value="1"/>
</dbReference>
<dbReference type="AlphaFoldDB" id="A0A939DL98"/>
<organism evidence="2 3">
    <name type="scientific">Bowmanella dokdonensis</name>
    <dbReference type="NCBI Taxonomy" id="751969"/>
    <lineage>
        <taxon>Bacteria</taxon>
        <taxon>Pseudomonadati</taxon>
        <taxon>Pseudomonadota</taxon>
        <taxon>Gammaproteobacteria</taxon>
        <taxon>Alteromonadales</taxon>
        <taxon>Alteromonadaceae</taxon>
        <taxon>Bowmanella</taxon>
    </lineage>
</organism>
<keyword evidence="3" id="KW-1185">Reference proteome</keyword>
<dbReference type="GO" id="GO:0016747">
    <property type="term" value="F:acyltransferase activity, transferring groups other than amino-acyl groups"/>
    <property type="evidence" value="ECO:0007669"/>
    <property type="project" value="InterPro"/>
</dbReference>
<evidence type="ECO:0000313" key="2">
    <source>
        <dbReference type="EMBL" id="MBN7824634.1"/>
    </source>
</evidence>
<sequence length="176" mass="19667">MDAMQLIRPHLRFRESYLAYIREMGEEERYPFVMDLPCEDFPALLHRLDDISRGINLPAGSVPSSTFWLVEQEQLLGVSNLRHCLNEQIREVGGHIGLGIRPSRRGQGLGRALLALTLEQARKLGIDQVHIHCYQDNQASGGLIRAMGAVRDSQILAAGKVVERFILTPQPQGDTG</sequence>
<dbReference type="EMBL" id="JAFKCV010000002">
    <property type="protein sequence ID" value="MBN7824634.1"/>
    <property type="molecule type" value="Genomic_DNA"/>
</dbReference>
<dbReference type="InterPro" id="IPR000182">
    <property type="entry name" value="GNAT_dom"/>
</dbReference>
<name>A0A939DL98_9ALTE</name>